<dbReference type="eggNOG" id="COG3385">
    <property type="taxonomic scope" value="Bacteria"/>
</dbReference>
<dbReference type="Proteomes" id="UP000000557">
    <property type="component" value="Chromosome"/>
</dbReference>
<gene>
    <name evidence="2" type="ordered locus">glr2131</name>
</gene>
<dbReference type="InterPro" id="IPR002559">
    <property type="entry name" value="Transposase_11"/>
</dbReference>
<dbReference type="InterPro" id="IPR047768">
    <property type="entry name" value="Tn5p-like"/>
</dbReference>
<reference evidence="2 3" key="1">
    <citation type="journal article" date="2003" name="DNA Res.">
        <title>Complete genome structure of Gloeobacter violaceus PCC 7421, a cyanobacterium that lacks thylakoids.</title>
        <authorList>
            <person name="Nakamura Y."/>
            <person name="Kaneko T."/>
            <person name="Sato S."/>
            <person name="Mimuro M."/>
            <person name="Miyashita H."/>
            <person name="Tsuchiya T."/>
            <person name="Sasamoto S."/>
            <person name="Watanabe A."/>
            <person name="Kawashima K."/>
            <person name="Kishida Y."/>
            <person name="Kiyokawa C."/>
            <person name="Kohara M."/>
            <person name="Matsumoto M."/>
            <person name="Matsuno A."/>
            <person name="Nakazaki N."/>
            <person name="Shimpo S."/>
            <person name="Takeuchi C."/>
            <person name="Yamada M."/>
            <person name="Tabata S."/>
        </authorList>
    </citation>
    <scope>NUCLEOTIDE SEQUENCE [LARGE SCALE GENOMIC DNA]</scope>
    <source>
        <strain evidence="3">ATCC 29082 / PCC 7421</strain>
    </source>
</reference>
<sequence>MLKPGQSLWFKGAKLVKRKPFGPVNIAGKLGFQPGKKEAYCEPWWLLTNLSTPQEAITWYRCRWGIEEMFRDCKSGGYNLEKLRVQPKRFKRMLMVLAMAMSLSVMHGKQLKRQGLQKYVSRVAEPGRVVKRRSTFRVGLQSEVWSQGMERCRQLVEKLMSLRRRWLKQYRQGQRALMLLQLTS</sequence>
<feature type="domain" description="Transposase IS4-like" evidence="1">
    <location>
        <begin position="46"/>
        <end position="102"/>
    </location>
</feature>
<dbReference type="EMBL" id="BA000045">
    <property type="protein sequence ID" value="BAC90072.1"/>
    <property type="molecule type" value="Genomic_DNA"/>
</dbReference>
<name>Q7NIQ2_GLOVI</name>
<dbReference type="InterPro" id="IPR012337">
    <property type="entry name" value="RNaseH-like_sf"/>
</dbReference>
<dbReference type="GO" id="GO:0006313">
    <property type="term" value="P:DNA transposition"/>
    <property type="evidence" value="ECO:0007669"/>
    <property type="project" value="InterPro"/>
</dbReference>
<protein>
    <submittedName>
        <fullName evidence="2">Glr2131 protein</fullName>
    </submittedName>
</protein>
<proteinExistence type="predicted"/>
<dbReference type="SUPFAM" id="SSF53098">
    <property type="entry name" value="Ribonuclease H-like"/>
    <property type="match status" value="1"/>
</dbReference>
<dbReference type="HOGENOM" id="CLU_060706_0_0_3"/>
<dbReference type="Pfam" id="PF01609">
    <property type="entry name" value="DDE_Tnp_1"/>
    <property type="match status" value="1"/>
</dbReference>
<evidence type="ECO:0000259" key="1">
    <source>
        <dbReference type="Pfam" id="PF01609"/>
    </source>
</evidence>
<dbReference type="GO" id="GO:0004803">
    <property type="term" value="F:transposase activity"/>
    <property type="evidence" value="ECO:0007669"/>
    <property type="project" value="InterPro"/>
</dbReference>
<dbReference type="Gene3D" id="3.90.350.10">
    <property type="entry name" value="Transposase Inhibitor Protein From Tn5, Chain A, domain 1"/>
    <property type="match status" value="1"/>
</dbReference>
<dbReference type="PhylomeDB" id="Q7NIQ2"/>
<keyword evidence="3" id="KW-1185">Reference proteome</keyword>
<dbReference type="PANTHER" id="PTHR37319">
    <property type="entry name" value="TRANSPOSASE"/>
    <property type="match status" value="1"/>
</dbReference>
<evidence type="ECO:0000313" key="2">
    <source>
        <dbReference type="EMBL" id="BAC90072.1"/>
    </source>
</evidence>
<evidence type="ECO:0000313" key="3">
    <source>
        <dbReference type="Proteomes" id="UP000000557"/>
    </source>
</evidence>
<dbReference type="EnsemblBacteria" id="BAC90072">
    <property type="protein sequence ID" value="BAC90072"/>
    <property type="gene ID" value="BAC90072"/>
</dbReference>
<dbReference type="PANTHER" id="PTHR37319:SF1">
    <property type="entry name" value="TRANSPOSASE TN5 DIMERISATION DOMAIN-CONTAINING PROTEIN"/>
    <property type="match status" value="1"/>
</dbReference>
<dbReference type="STRING" id="251221.gene:10759626"/>
<dbReference type="InParanoid" id="Q7NIQ2"/>
<organism evidence="2 3">
    <name type="scientific">Gloeobacter violaceus (strain ATCC 29082 / PCC 7421)</name>
    <dbReference type="NCBI Taxonomy" id="251221"/>
    <lineage>
        <taxon>Bacteria</taxon>
        <taxon>Bacillati</taxon>
        <taxon>Cyanobacteriota</taxon>
        <taxon>Cyanophyceae</taxon>
        <taxon>Gloeobacterales</taxon>
        <taxon>Gloeobacteraceae</taxon>
        <taxon>Gloeobacter</taxon>
    </lineage>
</organism>
<dbReference type="KEGG" id="gvi:glr2131"/>
<accession>Q7NIQ2</accession>
<dbReference type="GO" id="GO:0003677">
    <property type="term" value="F:DNA binding"/>
    <property type="evidence" value="ECO:0007669"/>
    <property type="project" value="InterPro"/>
</dbReference>
<dbReference type="AlphaFoldDB" id="Q7NIQ2"/>
<dbReference type="RefSeq" id="WP_011142128.1">
    <property type="nucleotide sequence ID" value="NC_005125.1"/>
</dbReference>
<reference evidence="2 3" key="2">
    <citation type="journal article" date="2003" name="DNA Res.">
        <title>Complete genome structure of Gloeobacter violaceus PCC 7421, a cyanobacterium that lacks thylakoids (supplement).</title>
        <authorList>
            <person name="Nakamura Y."/>
            <person name="Kaneko T."/>
            <person name="Sato S."/>
            <person name="Mimuro M."/>
            <person name="Miyashita H."/>
            <person name="Tsuchiya T."/>
            <person name="Sasamoto S."/>
            <person name="Watanabe A."/>
            <person name="Kawashima K."/>
            <person name="Kishida Y."/>
            <person name="Kiyokawa C."/>
            <person name="Kohara M."/>
            <person name="Matsumoto M."/>
            <person name="Matsuno A."/>
            <person name="Nakazaki N."/>
            <person name="Shimpo S."/>
            <person name="Takeuchi C."/>
            <person name="Yamada M."/>
            <person name="Tabata S."/>
        </authorList>
    </citation>
    <scope>NUCLEOTIDE SEQUENCE [LARGE SCALE GENOMIC DNA]</scope>
    <source>
        <strain evidence="3">ATCC 29082 / PCC 7421</strain>
    </source>
</reference>
<dbReference type="OrthoDB" id="468082at2"/>